<accession>A0AAN8NLC1</accession>
<protein>
    <recommendedName>
        <fullName evidence="1">F-box domain-containing protein</fullName>
    </recommendedName>
</protein>
<dbReference type="InterPro" id="IPR036047">
    <property type="entry name" value="F-box-like_dom_sf"/>
</dbReference>
<gene>
    <name evidence="2" type="ORF">TWF506_010064</name>
</gene>
<sequence>MDLSALPPELMLMVTSYLTHPDLKLFSQTSKFCRSICLPALFHGVYIDTTTPAAFAPGGSLYHVRSHVKHISLDAAQRIAFDGCTQEVERTVDYLRICAEGLQLFPNLGSLLVIARSLEGKYLDVKELKGIQKQLIWALFSTISRCRADGKGGINGKGVLDGVEELEFTFIDEGGDYDEEETGKEILKWGVESLSEENKRFLQLGEAGVRDGVPIQFPRGLRVREAQLNFFTMAKFPCPDYFFNPFWTLQGSTETLTKLALCGEFGTQNEITAAIGPGGGTAEKPVLFALPQAVTFPNVRELFVTRQYMYPVFFAEISWRCPNVALLKVVVTEHDLCHLSLDAVEEIYVALRDMKRLKFFIVPGPNLELEEDLGPEELVAMWERAMEGWVECGMHELEQTIFVMRSMEPDEEGSRIGGVSVEVIREYREMMNQVYYRLHFSKIPRMTLDWFSYQE</sequence>
<evidence type="ECO:0000313" key="2">
    <source>
        <dbReference type="EMBL" id="KAK6510976.1"/>
    </source>
</evidence>
<dbReference type="AlphaFoldDB" id="A0AAN8NLC1"/>
<evidence type="ECO:0000259" key="1">
    <source>
        <dbReference type="Pfam" id="PF00646"/>
    </source>
</evidence>
<name>A0AAN8NLC1_9PEZI</name>
<proteinExistence type="predicted"/>
<evidence type="ECO:0000313" key="3">
    <source>
        <dbReference type="Proteomes" id="UP001307849"/>
    </source>
</evidence>
<keyword evidence="3" id="KW-1185">Reference proteome</keyword>
<dbReference type="InterPro" id="IPR001810">
    <property type="entry name" value="F-box_dom"/>
</dbReference>
<dbReference type="SUPFAM" id="SSF81383">
    <property type="entry name" value="F-box domain"/>
    <property type="match status" value="1"/>
</dbReference>
<dbReference type="CDD" id="cd09917">
    <property type="entry name" value="F-box_SF"/>
    <property type="match status" value="1"/>
</dbReference>
<dbReference type="EMBL" id="JAVHJM010000007">
    <property type="protein sequence ID" value="KAK6510976.1"/>
    <property type="molecule type" value="Genomic_DNA"/>
</dbReference>
<organism evidence="2 3">
    <name type="scientific">Arthrobotrys conoides</name>
    <dbReference type="NCBI Taxonomy" id="74498"/>
    <lineage>
        <taxon>Eukaryota</taxon>
        <taxon>Fungi</taxon>
        <taxon>Dikarya</taxon>
        <taxon>Ascomycota</taxon>
        <taxon>Pezizomycotina</taxon>
        <taxon>Orbiliomycetes</taxon>
        <taxon>Orbiliales</taxon>
        <taxon>Orbiliaceae</taxon>
        <taxon>Arthrobotrys</taxon>
    </lineage>
</organism>
<dbReference type="Proteomes" id="UP001307849">
    <property type="component" value="Unassembled WGS sequence"/>
</dbReference>
<reference evidence="2 3" key="1">
    <citation type="submission" date="2019-10" db="EMBL/GenBank/DDBJ databases">
        <authorList>
            <person name="Palmer J.M."/>
        </authorList>
    </citation>
    <scope>NUCLEOTIDE SEQUENCE [LARGE SCALE GENOMIC DNA]</scope>
    <source>
        <strain evidence="2 3">TWF506</strain>
    </source>
</reference>
<feature type="domain" description="F-box" evidence="1">
    <location>
        <begin position="3"/>
        <end position="37"/>
    </location>
</feature>
<comment type="caution">
    <text evidence="2">The sequence shown here is derived from an EMBL/GenBank/DDBJ whole genome shotgun (WGS) entry which is preliminary data.</text>
</comment>
<dbReference type="Pfam" id="PF00646">
    <property type="entry name" value="F-box"/>
    <property type="match status" value="1"/>
</dbReference>